<keyword evidence="8" id="KW-0472">Membrane</keyword>
<dbReference type="Pfam" id="PF07992">
    <property type="entry name" value="Pyr_redox_2"/>
    <property type="match status" value="1"/>
</dbReference>
<evidence type="ECO:0000256" key="1">
    <source>
        <dbReference type="ARBA" id="ARBA00005272"/>
    </source>
</evidence>
<dbReference type="Proteomes" id="UP000245921">
    <property type="component" value="Unassembled WGS sequence"/>
</dbReference>
<evidence type="ECO:0000256" key="2">
    <source>
        <dbReference type="ARBA" id="ARBA00012637"/>
    </source>
</evidence>
<name>A0AA45C6Y9_9BACT</name>
<keyword evidence="8" id="KW-0812">Transmembrane</keyword>
<evidence type="ECO:0000256" key="5">
    <source>
        <dbReference type="ARBA" id="ARBA00023002"/>
    </source>
</evidence>
<comment type="caution">
    <text evidence="10">The sequence shown here is derived from an EMBL/GenBank/DDBJ whole genome shotgun (WGS) entry which is preliminary data.</text>
</comment>
<evidence type="ECO:0000259" key="9">
    <source>
        <dbReference type="Pfam" id="PF07992"/>
    </source>
</evidence>
<dbReference type="PRINTS" id="PR00368">
    <property type="entry name" value="FADPNR"/>
</dbReference>
<dbReference type="GO" id="GO:0050136">
    <property type="term" value="F:NADH dehydrogenase (quinone) (non-electrogenic) activity"/>
    <property type="evidence" value="ECO:0007669"/>
    <property type="project" value="UniProtKB-EC"/>
</dbReference>
<keyword evidence="6" id="KW-0520">NAD</keyword>
<evidence type="ECO:0000256" key="8">
    <source>
        <dbReference type="SAM" id="Phobius"/>
    </source>
</evidence>
<dbReference type="Gene3D" id="3.50.50.100">
    <property type="match status" value="1"/>
</dbReference>
<evidence type="ECO:0000256" key="7">
    <source>
        <dbReference type="ARBA" id="ARBA00047599"/>
    </source>
</evidence>
<reference evidence="10 11" key="1">
    <citation type="submission" date="2018-05" db="EMBL/GenBank/DDBJ databases">
        <title>Genomic Encyclopedia of Type Strains, Phase IV (KMG-IV): sequencing the most valuable type-strain genomes for metagenomic binning, comparative biology and taxonomic classification.</title>
        <authorList>
            <person name="Goeker M."/>
        </authorList>
    </citation>
    <scope>NUCLEOTIDE SEQUENCE [LARGE SCALE GENOMIC DNA]</scope>
    <source>
        <strain evidence="10 11">DSM 24906</strain>
    </source>
</reference>
<keyword evidence="11" id="KW-1185">Reference proteome</keyword>
<proteinExistence type="inferred from homology"/>
<accession>A0AA45C6Y9</accession>
<evidence type="ECO:0000256" key="6">
    <source>
        <dbReference type="ARBA" id="ARBA00023027"/>
    </source>
</evidence>
<dbReference type="AlphaFoldDB" id="A0AA45C6Y9"/>
<protein>
    <recommendedName>
        <fullName evidence="2">NADH:ubiquinone reductase (non-electrogenic)</fullName>
        <ecNumber evidence="2">1.6.5.9</ecNumber>
    </recommendedName>
</protein>
<keyword evidence="4" id="KW-0274">FAD</keyword>
<feature type="domain" description="FAD/NAD(P)-binding" evidence="9">
    <location>
        <begin position="6"/>
        <end position="323"/>
    </location>
</feature>
<organism evidence="10 11">
    <name type="scientific">Oceanotoga teriensis</name>
    <dbReference type="NCBI Taxonomy" id="515440"/>
    <lineage>
        <taxon>Bacteria</taxon>
        <taxon>Thermotogati</taxon>
        <taxon>Thermotogota</taxon>
        <taxon>Thermotogae</taxon>
        <taxon>Petrotogales</taxon>
        <taxon>Petrotogaceae</taxon>
        <taxon>Oceanotoga</taxon>
    </lineage>
</organism>
<feature type="transmembrane region" description="Helical" evidence="8">
    <location>
        <begin position="546"/>
        <end position="572"/>
    </location>
</feature>
<sequence length="627" mass="70056">MSDVKKIVLLGAGYGGVLTAKKLAKKFKKRDDVTITLIDKNPYHTMLTELHEVAANRVPEDAVRISLEKIFAGRKVNIVLDYIQEIDFEGKKLVGDVNTYDYDYLVLGSGSKPAFFGCKGAQENAFTLWSFEDALRIKQHIMDNFTKAVSERDAKKRQKLLTFVTIGCGFTGVEMAGELGEWVKRLCQDFDIDRSEVKLYIMDLLPKLLPMLDDKLIKKTENRLNKLGVEILLNSNITEVKKDGVIINNERFIESETVIWAAGIEGSDIASKLDIEKIGRNRVQTDENLRAKGKENVFVVGDNIFFIPEGEERPVPQMVENAEHSSALVAKNIVATINGGELLKYKPKFHGMMVSIGGQYAVAQVGSAQKPMKFTGWIAMFIKHFINVIYFLQVAGFHKVWNYVIHEFFSVPDRRSFLGGYFAKRSPNFWLFPLRLFVGYKWLEEGIAKLPRVLENPSDIFLIPAKVAATSGASWADTATAASQVAEAATSGGAEAATSAWGAALPVPEWIQGIVDWSMNLIFYSSDGSFTFMATFFQTAMVFAEIVFGILLIAGLFTAISSLATVAMGIMIWSSGMAPFEMLWYIFGAIALVGGSGSTFGLDYYVLPWLKKKWKKVKWAKKWYLYT</sequence>
<feature type="transmembrane region" description="Helical" evidence="8">
    <location>
        <begin position="374"/>
        <end position="392"/>
    </location>
</feature>
<evidence type="ECO:0000313" key="11">
    <source>
        <dbReference type="Proteomes" id="UP000245921"/>
    </source>
</evidence>
<dbReference type="EC" id="1.6.5.9" evidence="2"/>
<dbReference type="InterPro" id="IPR023753">
    <property type="entry name" value="FAD/NAD-binding_dom"/>
</dbReference>
<dbReference type="RefSeq" id="WP_109604813.1">
    <property type="nucleotide sequence ID" value="NZ_JAMHJO010000004.1"/>
</dbReference>
<dbReference type="SUPFAM" id="SSF51905">
    <property type="entry name" value="FAD/NAD(P)-binding domain"/>
    <property type="match status" value="1"/>
</dbReference>
<evidence type="ECO:0000313" key="10">
    <source>
        <dbReference type="EMBL" id="PWJ93289.1"/>
    </source>
</evidence>
<dbReference type="EMBL" id="QGGI01000008">
    <property type="protein sequence ID" value="PWJ93289.1"/>
    <property type="molecule type" value="Genomic_DNA"/>
</dbReference>
<feature type="transmembrane region" description="Helical" evidence="8">
    <location>
        <begin position="584"/>
        <end position="606"/>
    </location>
</feature>
<dbReference type="PANTHER" id="PTHR43706">
    <property type="entry name" value="NADH DEHYDROGENASE"/>
    <property type="match status" value="1"/>
</dbReference>
<keyword evidence="8" id="KW-1133">Transmembrane helix</keyword>
<dbReference type="InterPro" id="IPR036188">
    <property type="entry name" value="FAD/NAD-bd_sf"/>
</dbReference>
<dbReference type="InterPro" id="IPR045024">
    <property type="entry name" value="NDH-2"/>
</dbReference>
<comment type="similarity">
    <text evidence="1">Belongs to the NADH dehydrogenase family.</text>
</comment>
<evidence type="ECO:0000256" key="4">
    <source>
        <dbReference type="ARBA" id="ARBA00022827"/>
    </source>
</evidence>
<keyword evidence="3" id="KW-0285">Flavoprotein</keyword>
<gene>
    <name evidence="10" type="ORF">C7380_108119</name>
</gene>
<dbReference type="PANTHER" id="PTHR43706:SF47">
    <property type="entry name" value="EXTERNAL NADH-UBIQUINONE OXIDOREDUCTASE 1, MITOCHONDRIAL-RELATED"/>
    <property type="match status" value="1"/>
</dbReference>
<comment type="catalytic activity">
    <reaction evidence="7">
        <text>a quinone + NADH + H(+) = a quinol + NAD(+)</text>
        <dbReference type="Rhea" id="RHEA:46160"/>
        <dbReference type="ChEBI" id="CHEBI:15378"/>
        <dbReference type="ChEBI" id="CHEBI:24646"/>
        <dbReference type="ChEBI" id="CHEBI:57540"/>
        <dbReference type="ChEBI" id="CHEBI:57945"/>
        <dbReference type="ChEBI" id="CHEBI:132124"/>
        <dbReference type="EC" id="1.6.5.9"/>
    </reaction>
</comment>
<keyword evidence="5" id="KW-0560">Oxidoreductase</keyword>
<evidence type="ECO:0000256" key="3">
    <source>
        <dbReference type="ARBA" id="ARBA00022630"/>
    </source>
</evidence>